<gene>
    <name evidence="1" type="ORF">E2C01_079459</name>
</gene>
<comment type="caution">
    <text evidence="1">The sequence shown here is derived from an EMBL/GenBank/DDBJ whole genome shotgun (WGS) entry which is preliminary data.</text>
</comment>
<dbReference type="Proteomes" id="UP000324222">
    <property type="component" value="Unassembled WGS sequence"/>
</dbReference>
<name>A0A5B7ILK6_PORTR</name>
<organism evidence="1 2">
    <name type="scientific">Portunus trituberculatus</name>
    <name type="common">Swimming crab</name>
    <name type="synonym">Neptunus trituberculatus</name>
    <dbReference type="NCBI Taxonomy" id="210409"/>
    <lineage>
        <taxon>Eukaryota</taxon>
        <taxon>Metazoa</taxon>
        <taxon>Ecdysozoa</taxon>
        <taxon>Arthropoda</taxon>
        <taxon>Crustacea</taxon>
        <taxon>Multicrustacea</taxon>
        <taxon>Malacostraca</taxon>
        <taxon>Eumalacostraca</taxon>
        <taxon>Eucarida</taxon>
        <taxon>Decapoda</taxon>
        <taxon>Pleocyemata</taxon>
        <taxon>Brachyura</taxon>
        <taxon>Eubrachyura</taxon>
        <taxon>Portunoidea</taxon>
        <taxon>Portunidae</taxon>
        <taxon>Portuninae</taxon>
        <taxon>Portunus</taxon>
    </lineage>
</organism>
<proteinExistence type="predicted"/>
<accession>A0A5B7ILK6</accession>
<reference evidence="1 2" key="1">
    <citation type="submission" date="2019-05" db="EMBL/GenBank/DDBJ databases">
        <title>Another draft genome of Portunus trituberculatus and its Hox gene families provides insights of decapod evolution.</title>
        <authorList>
            <person name="Jeong J.-H."/>
            <person name="Song I."/>
            <person name="Kim S."/>
            <person name="Choi T."/>
            <person name="Kim D."/>
            <person name="Ryu S."/>
            <person name="Kim W."/>
        </authorList>
    </citation>
    <scope>NUCLEOTIDE SEQUENCE [LARGE SCALE GENOMIC DNA]</scope>
    <source>
        <tissue evidence="1">Muscle</tissue>
    </source>
</reference>
<evidence type="ECO:0000313" key="1">
    <source>
        <dbReference type="EMBL" id="MPC84712.1"/>
    </source>
</evidence>
<protein>
    <submittedName>
        <fullName evidence="1">Uncharacterized protein</fullName>
    </submittedName>
</protein>
<evidence type="ECO:0000313" key="2">
    <source>
        <dbReference type="Proteomes" id="UP000324222"/>
    </source>
</evidence>
<dbReference type="AlphaFoldDB" id="A0A5B7ILK6"/>
<dbReference type="EMBL" id="VSRR010066189">
    <property type="protein sequence ID" value="MPC84712.1"/>
    <property type="molecule type" value="Genomic_DNA"/>
</dbReference>
<sequence length="101" mass="11209">MGRKNGKVNASSQEHIFCPMSQSVIGGTVVKKKLVIEPRKTDVLSRFKEESGNLWRKALVFKRSPDNSMAVNFCARRCIRYGSCGSISELRGRMNGVSASK</sequence>
<keyword evidence="2" id="KW-1185">Reference proteome</keyword>